<keyword evidence="3" id="KW-0863">Zinc-finger</keyword>
<dbReference type="GO" id="GO:0048513">
    <property type="term" value="P:animal organ development"/>
    <property type="evidence" value="ECO:0007669"/>
    <property type="project" value="UniProtKB-ARBA"/>
</dbReference>
<dbReference type="GO" id="GO:0003006">
    <property type="term" value="P:developmental process involved in reproduction"/>
    <property type="evidence" value="ECO:0007669"/>
    <property type="project" value="UniProtKB-ARBA"/>
</dbReference>
<feature type="compositionally biased region" description="Low complexity" evidence="4">
    <location>
        <begin position="348"/>
        <end position="358"/>
    </location>
</feature>
<evidence type="ECO:0000259" key="5">
    <source>
        <dbReference type="PROSITE" id="PS50097"/>
    </source>
</evidence>
<feature type="region of interest" description="Disordered" evidence="4">
    <location>
        <begin position="433"/>
        <end position="452"/>
    </location>
</feature>
<dbReference type="SMART" id="SM00355">
    <property type="entry name" value="ZnF_C2H2"/>
    <property type="match status" value="2"/>
</dbReference>
<dbReference type="InterPro" id="IPR000210">
    <property type="entry name" value="BTB/POZ_dom"/>
</dbReference>
<evidence type="ECO:0000256" key="1">
    <source>
        <dbReference type="ARBA" id="ARBA00004123"/>
    </source>
</evidence>
<dbReference type="SUPFAM" id="SSF57667">
    <property type="entry name" value="beta-beta-alpha zinc fingers"/>
    <property type="match status" value="1"/>
</dbReference>
<dbReference type="STRING" id="30019.A0A0M3QSZ0"/>
<dbReference type="Gene3D" id="3.30.160.60">
    <property type="entry name" value="Classic Zinc Finger"/>
    <property type="match status" value="1"/>
</dbReference>
<dbReference type="Pfam" id="PF00096">
    <property type="entry name" value="zf-C2H2"/>
    <property type="match status" value="1"/>
</dbReference>
<protein>
    <submittedName>
        <fullName evidence="7">Chinmo</fullName>
    </submittedName>
</protein>
<dbReference type="SMART" id="SM00225">
    <property type="entry name" value="BTB"/>
    <property type="match status" value="1"/>
</dbReference>
<dbReference type="GO" id="GO:0006357">
    <property type="term" value="P:regulation of transcription by RNA polymerase II"/>
    <property type="evidence" value="ECO:0007669"/>
    <property type="project" value="TreeGrafter"/>
</dbReference>
<feature type="domain" description="C2H2-type" evidence="6">
    <location>
        <begin position="529"/>
        <end position="557"/>
    </location>
</feature>
<dbReference type="InterPro" id="IPR051095">
    <property type="entry name" value="Dros_DevTransReg"/>
</dbReference>
<name>A0A0M3QSZ0_DROBS</name>
<dbReference type="OMA" id="ANHSPXE"/>
<keyword evidence="2" id="KW-0539">Nucleus</keyword>
<sequence>MDPQQQFCLKWNSYSSNLAITFSNLFKSDLLADVILSCDGVVFKAHKLILAACSKKFADLFETTPTNGQCVIILEATTSDNMAALLEFMYKGEVHVSQEALNSFLKSAESLQVKGLSTETGRLAAQQAQQQHMVGDLSPLDSPTGRRSMRNSLSGSGAVGAAGNGAISGNGNGLSLASAFSGMAAAGGMAAAASIAASGLSALATSAGALDRCGSAGGNIGSGSPSGIGPLSAGSGGGGNGGSSSVGGNNGPISLGSGAGAALHLGGGSTNIMKQECDSLMHPSSSSSMGYVPPMYHRPMQPFNEPLRKRPLRSPFAEQELRGSVLRDGSKNSSECPSPVNKPPYHRPSSSASSTAPTEADTMHSERASPQSSRYENNSPSTTAGNGNTPSHLVRIVKSERNNGSANEANDDDRELMDESTDNGAEDLRVKLENSNFSPPPANSNTSSTTPNALLENLKNADGSLSGNLAASIAPADMLNVWNATKMNNKNSVNTADGKKLKCLYCDRLYGYETNLRAHIRQRHQGIRVPCPFCERTFTRNNTVRRHIAREHKQEIGLAAGATIAPAHVAAAAAAAAAANHSP</sequence>
<evidence type="ECO:0000259" key="6">
    <source>
        <dbReference type="PROSITE" id="PS50157"/>
    </source>
</evidence>
<dbReference type="Gene3D" id="3.30.710.10">
    <property type="entry name" value="Potassium Channel Kv1.1, Chain A"/>
    <property type="match status" value="1"/>
</dbReference>
<dbReference type="AlphaFoldDB" id="A0A0M3QSZ0"/>
<evidence type="ECO:0000256" key="2">
    <source>
        <dbReference type="ARBA" id="ARBA00023242"/>
    </source>
</evidence>
<dbReference type="FunFam" id="3.30.710.10:FF:000156">
    <property type="entry name" value="Zinc finger protein chinmo"/>
    <property type="match status" value="1"/>
</dbReference>
<dbReference type="CDD" id="cd18315">
    <property type="entry name" value="BTB_POZ_BAB-like"/>
    <property type="match status" value="1"/>
</dbReference>
<dbReference type="OrthoDB" id="10261408at2759"/>
<reference evidence="7 8" key="1">
    <citation type="submission" date="2015-08" db="EMBL/GenBank/DDBJ databases">
        <title>Ancestral chromatin configuration constrains chromatin evolution on differentiating sex chromosomes in Drosophila.</title>
        <authorList>
            <person name="Zhou Q."/>
            <person name="Bachtrog D."/>
        </authorList>
    </citation>
    <scope>NUCLEOTIDE SEQUENCE [LARGE SCALE GENOMIC DNA]</scope>
    <source>
        <tissue evidence="7">Whole larvae</tissue>
    </source>
</reference>
<dbReference type="InterPro" id="IPR011333">
    <property type="entry name" value="SKP1/BTB/POZ_sf"/>
</dbReference>
<dbReference type="InterPro" id="IPR036236">
    <property type="entry name" value="Znf_C2H2_sf"/>
</dbReference>
<feature type="compositionally biased region" description="Low complexity" evidence="4">
    <location>
        <begin position="443"/>
        <end position="452"/>
    </location>
</feature>
<comment type="subcellular location">
    <subcellularLocation>
        <location evidence="1">Nucleus</location>
    </subcellularLocation>
</comment>
<dbReference type="GO" id="GO:0008270">
    <property type="term" value="F:zinc ion binding"/>
    <property type="evidence" value="ECO:0007669"/>
    <property type="project" value="UniProtKB-KW"/>
</dbReference>
<feature type="compositionally biased region" description="Polar residues" evidence="4">
    <location>
        <begin position="368"/>
        <end position="391"/>
    </location>
</feature>
<dbReference type="InterPro" id="IPR013087">
    <property type="entry name" value="Znf_C2H2_type"/>
</dbReference>
<keyword evidence="3" id="KW-0479">Metal-binding</keyword>
<gene>
    <name evidence="7" type="ORF">Dbus_chr2Lg54</name>
</gene>
<dbReference type="Pfam" id="PF00651">
    <property type="entry name" value="BTB"/>
    <property type="match status" value="1"/>
</dbReference>
<dbReference type="SUPFAM" id="SSF54695">
    <property type="entry name" value="POZ domain"/>
    <property type="match status" value="1"/>
</dbReference>
<dbReference type="GO" id="GO:0005634">
    <property type="term" value="C:nucleus"/>
    <property type="evidence" value="ECO:0007669"/>
    <property type="project" value="UniProtKB-SubCell"/>
</dbReference>
<dbReference type="GO" id="GO:0048666">
    <property type="term" value="P:neuron development"/>
    <property type="evidence" value="ECO:0007669"/>
    <property type="project" value="UniProtKB-ARBA"/>
</dbReference>
<dbReference type="PROSITE" id="PS00028">
    <property type="entry name" value="ZINC_FINGER_C2H2_1"/>
    <property type="match status" value="2"/>
</dbReference>
<proteinExistence type="predicted"/>
<feature type="domain" description="C2H2-type" evidence="6">
    <location>
        <begin position="501"/>
        <end position="529"/>
    </location>
</feature>
<evidence type="ECO:0000313" key="8">
    <source>
        <dbReference type="Proteomes" id="UP000494163"/>
    </source>
</evidence>
<dbReference type="PANTHER" id="PTHR23110">
    <property type="entry name" value="BTB DOMAIN TRANSCRIPTION FACTOR"/>
    <property type="match status" value="1"/>
</dbReference>
<feature type="region of interest" description="Disordered" evidence="4">
    <location>
        <begin position="127"/>
        <end position="156"/>
    </location>
</feature>
<dbReference type="PROSITE" id="PS50097">
    <property type="entry name" value="BTB"/>
    <property type="match status" value="1"/>
</dbReference>
<dbReference type="PROSITE" id="PS50157">
    <property type="entry name" value="ZINC_FINGER_C2H2_2"/>
    <property type="match status" value="2"/>
</dbReference>
<dbReference type="Proteomes" id="UP000494163">
    <property type="component" value="Chromosome 2L"/>
</dbReference>
<dbReference type="PANTHER" id="PTHR23110:SF94">
    <property type="entry name" value="ZINC FINGER PROTEIN CHINMO"/>
    <property type="match status" value="1"/>
</dbReference>
<dbReference type="EMBL" id="CP012523">
    <property type="protein sequence ID" value="ALC37969.1"/>
    <property type="molecule type" value="Genomic_DNA"/>
</dbReference>
<keyword evidence="8" id="KW-1185">Reference proteome</keyword>
<accession>A0A0M3QSZ0</accession>
<feature type="region of interest" description="Disordered" evidence="4">
    <location>
        <begin position="321"/>
        <end position="421"/>
    </location>
</feature>
<evidence type="ECO:0000313" key="7">
    <source>
        <dbReference type="EMBL" id="ALC37969.1"/>
    </source>
</evidence>
<feature type="domain" description="BTB" evidence="5">
    <location>
        <begin position="32"/>
        <end position="98"/>
    </location>
</feature>
<feature type="compositionally biased region" description="Acidic residues" evidence="4">
    <location>
        <begin position="409"/>
        <end position="421"/>
    </location>
</feature>
<keyword evidence="3" id="KW-0862">Zinc</keyword>
<feature type="region of interest" description="Disordered" evidence="4">
    <location>
        <begin position="227"/>
        <end position="251"/>
    </location>
</feature>
<organism evidence="7 8">
    <name type="scientific">Drosophila busckii</name>
    <name type="common">Fruit fly</name>
    <dbReference type="NCBI Taxonomy" id="30019"/>
    <lineage>
        <taxon>Eukaryota</taxon>
        <taxon>Metazoa</taxon>
        <taxon>Ecdysozoa</taxon>
        <taxon>Arthropoda</taxon>
        <taxon>Hexapoda</taxon>
        <taxon>Insecta</taxon>
        <taxon>Pterygota</taxon>
        <taxon>Neoptera</taxon>
        <taxon>Endopterygota</taxon>
        <taxon>Diptera</taxon>
        <taxon>Brachycera</taxon>
        <taxon>Muscomorpha</taxon>
        <taxon>Ephydroidea</taxon>
        <taxon>Drosophilidae</taxon>
        <taxon>Drosophila</taxon>
    </lineage>
</organism>
<evidence type="ECO:0000256" key="4">
    <source>
        <dbReference type="SAM" id="MobiDB-lite"/>
    </source>
</evidence>
<dbReference type="SMR" id="A0A0M3QSZ0"/>
<evidence type="ECO:0000256" key="3">
    <source>
        <dbReference type="PROSITE-ProRule" id="PRU00042"/>
    </source>
</evidence>
<feature type="compositionally biased region" description="Gly residues" evidence="4">
    <location>
        <begin position="234"/>
        <end position="250"/>
    </location>
</feature>
<dbReference type="FunFam" id="3.30.160.60:FF:002164">
    <property type="entry name" value="Zinc finger protein chinmo"/>
    <property type="match status" value="1"/>
</dbReference>